<comment type="subcellular location">
    <subcellularLocation>
        <location evidence="1">Membrane</location>
        <topology evidence="1">Multi-pass membrane protein</topology>
    </subcellularLocation>
</comment>
<keyword evidence="7" id="KW-1185">Reference proteome</keyword>
<dbReference type="OrthoDB" id="2985014at2759"/>
<comment type="caution">
    <text evidence="6">The sequence shown here is derived from an EMBL/GenBank/DDBJ whole genome shotgun (WGS) entry which is preliminary data.</text>
</comment>
<dbReference type="EMBL" id="CABFNQ020000709">
    <property type="protein sequence ID" value="CAH0025270.1"/>
    <property type="molecule type" value="Genomic_DNA"/>
</dbReference>
<evidence type="ECO:0000313" key="7">
    <source>
        <dbReference type="Proteomes" id="UP000696573"/>
    </source>
</evidence>
<gene>
    <name evidence="6" type="ORF">CRHIZ90672A_00015804</name>
</gene>
<dbReference type="AlphaFoldDB" id="A0A9N9YL54"/>
<keyword evidence="4" id="KW-1133">Transmembrane helix</keyword>
<evidence type="ECO:0000256" key="1">
    <source>
        <dbReference type="ARBA" id="ARBA00004141"/>
    </source>
</evidence>
<reference evidence="6" key="1">
    <citation type="submission" date="2021-10" db="EMBL/GenBank/DDBJ databases">
        <authorList>
            <person name="Piombo E."/>
        </authorList>
    </citation>
    <scope>NUCLEOTIDE SEQUENCE</scope>
</reference>
<organism evidence="6 7">
    <name type="scientific">Clonostachys rhizophaga</name>
    <dbReference type="NCBI Taxonomy" id="160324"/>
    <lineage>
        <taxon>Eukaryota</taxon>
        <taxon>Fungi</taxon>
        <taxon>Dikarya</taxon>
        <taxon>Ascomycota</taxon>
        <taxon>Pezizomycotina</taxon>
        <taxon>Sordariomycetes</taxon>
        <taxon>Hypocreomycetidae</taxon>
        <taxon>Hypocreales</taxon>
        <taxon>Bionectriaceae</taxon>
        <taxon>Clonostachys</taxon>
    </lineage>
</organism>
<name>A0A9N9YL54_9HYPO</name>
<evidence type="ECO:0000256" key="3">
    <source>
        <dbReference type="ARBA" id="ARBA00022692"/>
    </source>
</evidence>
<dbReference type="GO" id="GO:0016020">
    <property type="term" value="C:membrane"/>
    <property type="evidence" value="ECO:0007669"/>
    <property type="project" value="UniProtKB-SubCell"/>
</dbReference>
<dbReference type="PANTHER" id="PTHR43791:SF36">
    <property type="entry name" value="TRANSPORTER, PUTATIVE (AFU_ORTHOLOGUE AFUA_6G08340)-RELATED"/>
    <property type="match status" value="1"/>
</dbReference>
<keyword evidence="5" id="KW-0472">Membrane</keyword>
<proteinExistence type="predicted"/>
<evidence type="ECO:0000256" key="2">
    <source>
        <dbReference type="ARBA" id="ARBA00022448"/>
    </source>
</evidence>
<keyword evidence="3" id="KW-0812">Transmembrane</keyword>
<dbReference type="PANTHER" id="PTHR43791">
    <property type="entry name" value="PERMEASE-RELATED"/>
    <property type="match status" value="1"/>
</dbReference>
<protein>
    <submittedName>
        <fullName evidence="6">Uncharacterized protein</fullName>
    </submittedName>
</protein>
<evidence type="ECO:0000256" key="5">
    <source>
        <dbReference type="ARBA" id="ARBA00023136"/>
    </source>
</evidence>
<keyword evidence="2" id="KW-0813">Transport</keyword>
<evidence type="ECO:0000256" key="4">
    <source>
        <dbReference type="ARBA" id="ARBA00022989"/>
    </source>
</evidence>
<sequence>MAELGNRDKVSVIHDEARDMDKPRDATITVSRKIESIIRKKIDRHMLHLVCVLYVLSYLDRGNIGNAKTAGAQDDLRLNDSQVCERLYHIFRYF</sequence>
<evidence type="ECO:0000313" key="6">
    <source>
        <dbReference type="EMBL" id="CAH0025270.1"/>
    </source>
</evidence>
<accession>A0A9N9YL54</accession>
<dbReference type="Proteomes" id="UP000696573">
    <property type="component" value="Unassembled WGS sequence"/>
</dbReference>
<dbReference type="GO" id="GO:0022857">
    <property type="term" value="F:transmembrane transporter activity"/>
    <property type="evidence" value="ECO:0007669"/>
    <property type="project" value="TreeGrafter"/>
</dbReference>